<feature type="transmembrane region" description="Helical" evidence="7">
    <location>
        <begin position="244"/>
        <end position="265"/>
    </location>
</feature>
<dbReference type="GO" id="GO:0055085">
    <property type="term" value="P:transmembrane transport"/>
    <property type="evidence" value="ECO:0007669"/>
    <property type="project" value="InterPro"/>
</dbReference>
<keyword evidence="3" id="KW-1003">Cell membrane</keyword>
<evidence type="ECO:0000259" key="8">
    <source>
        <dbReference type="PROSITE" id="PS50928"/>
    </source>
</evidence>
<protein>
    <recommendedName>
        <fullName evidence="8">ABC transmembrane type-1 domain-containing protein</fullName>
    </recommendedName>
</protein>
<evidence type="ECO:0000256" key="7">
    <source>
        <dbReference type="RuleBase" id="RU363032"/>
    </source>
</evidence>
<dbReference type="HOGENOM" id="CLU_016047_1_2_9"/>
<dbReference type="PATRIC" id="fig|742737.3.peg.3780"/>
<evidence type="ECO:0000256" key="3">
    <source>
        <dbReference type="ARBA" id="ARBA00022475"/>
    </source>
</evidence>
<dbReference type="GO" id="GO:0005886">
    <property type="term" value="C:plasma membrane"/>
    <property type="evidence" value="ECO:0007669"/>
    <property type="project" value="UniProtKB-SubCell"/>
</dbReference>
<gene>
    <name evidence="9" type="ORF">HMPREF9473_03800</name>
</gene>
<evidence type="ECO:0000256" key="5">
    <source>
        <dbReference type="ARBA" id="ARBA00022989"/>
    </source>
</evidence>
<name>G5IJX2_9FIRM</name>
<feature type="transmembrane region" description="Helical" evidence="7">
    <location>
        <begin position="12"/>
        <end position="34"/>
    </location>
</feature>
<keyword evidence="5 7" id="KW-1133">Transmembrane helix</keyword>
<feature type="transmembrane region" description="Helical" evidence="7">
    <location>
        <begin position="109"/>
        <end position="130"/>
    </location>
</feature>
<dbReference type="InterPro" id="IPR035906">
    <property type="entry name" value="MetI-like_sf"/>
</dbReference>
<dbReference type="InterPro" id="IPR050901">
    <property type="entry name" value="BP-dep_ABC_trans_perm"/>
</dbReference>
<evidence type="ECO:0000256" key="4">
    <source>
        <dbReference type="ARBA" id="ARBA00022692"/>
    </source>
</evidence>
<keyword evidence="6 7" id="KW-0472">Membrane</keyword>
<accession>G5IJX2</accession>
<keyword evidence="10" id="KW-1185">Reference proteome</keyword>
<evidence type="ECO:0000256" key="2">
    <source>
        <dbReference type="ARBA" id="ARBA00022448"/>
    </source>
</evidence>
<keyword evidence="4 7" id="KW-0812">Transmembrane</keyword>
<dbReference type="RefSeq" id="WP_006781791.1">
    <property type="nucleotide sequence ID" value="NZ_CP040506.1"/>
</dbReference>
<reference evidence="9 10" key="1">
    <citation type="submission" date="2011-08" db="EMBL/GenBank/DDBJ databases">
        <title>The Genome Sequence of Clostridium hathewayi WAL-18680.</title>
        <authorList>
            <consortium name="The Broad Institute Genome Sequencing Platform"/>
            <person name="Earl A."/>
            <person name="Ward D."/>
            <person name="Feldgarden M."/>
            <person name="Gevers D."/>
            <person name="Finegold S.M."/>
            <person name="Summanen P.H."/>
            <person name="Molitoris D.R."/>
            <person name="Song M."/>
            <person name="Daigneault M."/>
            <person name="Allen-Vercoe E."/>
            <person name="Young S.K."/>
            <person name="Zeng Q."/>
            <person name="Gargeya S."/>
            <person name="Fitzgerald M."/>
            <person name="Haas B."/>
            <person name="Abouelleil A."/>
            <person name="Alvarado L."/>
            <person name="Arachchi H.M."/>
            <person name="Berlin A."/>
            <person name="Brown A."/>
            <person name="Chapman S.B."/>
            <person name="Chen Z."/>
            <person name="Dunbar C."/>
            <person name="Freedman E."/>
            <person name="Gearin G."/>
            <person name="Gellesch M."/>
            <person name="Goldberg J."/>
            <person name="Griggs A."/>
            <person name="Gujja S."/>
            <person name="Heiman D."/>
            <person name="Howarth C."/>
            <person name="Larson L."/>
            <person name="Lui A."/>
            <person name="MacDonald P.J.P."/>
            <person name="Montmayeur A."/>
            <person name="Murphy C."/>
            <person name="Neiman D."/>
            <person name="Pearson M."/>
            <person name="Priest M."/>
            <person name="Roberts A."/>
            <person name="Saif S."/>
            <person name="Shea T."/>
            <person name="Shenoy N."/>
            <person name="Sisk P."/>
            <person name="Stolte C."/>
            <person name="Sykes S."/>
            <person name="Wortman J."/>
            <person name="Nusbaum C."/>
            <person name="Birren B."/>
        </authorList>
    </citation>
    <scope>NUCLEOTIDE SEQUENCE [LARGE SCALE GENOMIC DNA]</scope>
    <source>
        <strain evidence="9 10">WAL-18680</strain>
    </source>
</reference>
<comment type="subcellular location">
    <subcellularLocation>
        <location evidence="1 7">Cell membrane</location>
        <topology evidence="1 7">Multi-pass membrane protein</topology>
    </subcellularLocation>
</comment>
<dbReference type="EMBL" id="ADLN01000104">
    <property type="protein sequence ID" value="EHI58342.1"/>
    <property type="molecule type" value="Genomic_DNA"/>
</dbReference>
<comment type="similarity">
    <text evidence="7">Belongs to the binding-protein-dependent transport system permease family.</text>
</comment>
<dbReference type="AlphaFoldDB" id="G5IJX2"/>
<dbReference type="Proteomes" id="UP000005384">
    <property type="component" value="Unassembled WGS sequence"/>
</dbReference>
<dbReference type="Pfam" id="PF00528">
    <property type="entry name" value="BPD_transp_1"/>
    <property type="match status" value="1"/>
</dbReference>
<feature type="transmembrane region" description="Helical" evidence="7">
    <location>
        <begin position="73"/>
        <end position="97"/>
    </location>
</feature>
<dbReference type="CDD" id="cd06261">
    <property type="entry name" value="TM_PBP2"/>
    <property type="match status" value="1"/>
</dbReference>
<evidence type="ECO:0000313" key="10">
    <source>
        <dbReference type="Proteomes" id="UP000005384"/>
    </source>
</evidence>
<comment type="caution">
    <text evidence="9">The sequence shown here is derived from an EMBL/GenBank/DDBJ whole genome shotgun (WGS) entry which is preliminary data.</text>
</comment>
<evidence type="ECO:0000256" key="1">
    <source>
        <dbReference type="ARBA" id="ARBA00004651"/>
    </source>
</evidence>
<dbReference type="SUPFAM" id="SSF161098">
    <property type="entry name" value="MetI-like"/>
    <property type="match status" value="1"/>
</dbReference>
<evidence type="ECO:0000256" key="6">
    <source>
        <dbReference type="ARBA" id="ARBA00023136"/>
    </source>
</evidence>
<dbReference type="PANTHER" id="PTHR32243:SF18">
    <property type="entry name" value="INNER MEMBRANE ABC TRANSPORTER PERMEASE PROTEIN YCJP"/>
    <property type="match status" value="1"/>
</dbReference>
<keyword evidence="2 7" id="KW-0813">Transport</keyword>
<dbReference type="Gene3D" id="1.10.3720.10">
    <property type="entry name" value="MetI-like"/>
    <property type="match status" value="1"/>
</dbReference>
<dbReference type="OrthoDB" id="9794684at2"/>
<organism evidence="9 10">
    <name type="scientific">Hungatella hathewayi WAL-18680</name>
    <dbReference type="NCBI Taxonomy" id="742737"/>
    <lineage>
        <taxon>Bacteria</taxon>
        <taxon>Bacillati</taxon>
        <taxon>Bacillota</taxon>
        <taxon>Clostridia</taxon>
        <taxon>Lachnospirales</taxon>
        <taxon>Lachnospiraceae</taxon>
        <taxon>Hungatella</taxon>
    </lineage>
</organism>
<proteinExistence type="inferred from homology"/>
<feature type="transmembrane region" description="Helical" evidence="7">
    <location>
        <begin position="186"/>
        <end position="208"/>
    </location>
</feature>
<feature type="domain" description="ABC transmembrane type-1" evidence="8">
    <location>
        <begin position="74"/>
        <end position="265"/>
    </location>
</feature>
<sequence length="280" mass="31046">MSPKAKKRVVGIVFVRLPLLLFLVVILFPFFWILSTSLKDAQEIMAPVLTYIPKAVTFKNYEKVWNSIGFNQFFFNSFCTSGVTVLNVMVVSLLGGYALARYKFAGKGFVMMLMLLTQMIPGIILVIPLFKIWLQLHLNNTLYSLMLTYSTTQLPFCMVMMSGFFAGLPRELEEAAQIDGCTLLGALFRILIPTIAPGIVATGAFAFVNSWNDFVYALNFINNQKLFTLPVGLSMMKGEFTIDYGALCAGCIISLIPVLLLFAYVQKYLVKGLAAGAVKG</sequence>
<dbReference type="PANTHER" id="PTHR32243">
    <property type="entry name" value="MALTOSE TRANSPORT SYSTEM PERMEASE-RELATED"/>
    <property type="match status" value="1"/>
</dbReference>
<feature type="transmembrane region" description="Helical" evidence="7">
    <location>
        <begin position="142"/>
        <end position="165"/>
    </location>
</feature>
<dbReference type="PROSITE" id="PS50928">
    <property type="entry name" value="ABC_TM1"/>
    <property type="match status" value="1"/>
</dbReference>
<dbReference type="InterPro" id="IPR000515">
    <property type="entry name" value="MetI-like"/>
</dbReference>
<evidence type="ECO:0000313" key="9">
    <source>
        <dbReference type="EMBL" id="EHI58342.1"/>
    </source>
</evidence>